<dbReference type="GO" id="GO:0008146">
    <property type="term" value="F:sulfotransferase activity"/>
    <property type="evidence" value="ECO:0007669"/>
    <property type="project" value="InterPro"/>
</dbReference>
<dbReference type="AlphaFoldDB" id="A0AAV2QXE7"/>
<evidence type="ECO:0000313" key="3">
    <source>
        <dbReference type="EMBL" id="CAL4106233.1"/>
    </source>
</evidence>
<organism evidence="3 4">
    <name type="scientific">Meganyctiphanes norvegica</name>
    <name type="common">Northern krill</name>
    <name type="synonym">Thysanopoda norvegica</name>
    <dbReference type="NCBI Taxonomy" id="48144"/>
    <lineage>
        <taxon>Eukaryota</taxon>
        <taxon>Metazoa</taxon>
        <taxon>Ecdysozoa</taxon>
        <taxon>Arthropoda</taxon>
        <taxon>Crustacea</taxon>
        <taxon>Multicrustacea</taxon>
        <taxon>Malacostraca</taxon>
        <taxon>Eumalacostraca</taxon>
        <taxon>Eucarida</taxon>
        <taxon>Euphausiacea</taxon>
        <taxon>Euphausiidae</taxon>
        <taxon>Meganyctiphanes</taxon>
    </lineage>
</organism>
<comment type="similarity">
    <text evidence="1">Belongs to the WSCD family.</text>
</comment>
<gene>
    <name evidence="3" type="ORF">MNOR_LOCUS18290</name>
</gene>
<dbReference type="SUPFAM" id="SSF52540">
    <property type="entry name" value="P-loop containing nucleoside triphosphate hydrolases"/>
    <property type="match status" value="1"/>
</dbReference>
<keyword evidence="4" id="KW-1185">Reference proteome</keyword>
<dbReference type="Pfam" id="PF00685">
    <property type="entry name" value="Sulfotransfer_1"/>
    <property type="match status" value="1"/>
</dbReference>
<evidence type="ECO:0000259" key="2">
    <source>
        <dbReference type="Pfam" id="PF00685"/>
    </source>
</evidence>
<dbReference type="PANTHER" id="PTHR45964">
    <property type="entry name" value="WSCD FAMILY MEMBER CG9164"/>
    <property type="match status" value="1"/>
</dbReference>
<proteinExistence type="inferred from homology"/>
<dbReference type="InterPro" id="IPR000863">
    <property type="entry name" value="Sulfotransferase_dom"/>
</dbReference>
<reference evidence="3 4" key="1">
    <citation type="submission" date="2024-05" db="EMBL/GenBank/DDBJ databases">
        <authorList>
            <person name="Wallberg A."/>
        </authorList>
    </citation>
    <scope>NUCLEOTIDE SEQUENCE [LARGE SCALE GENOMIC DNA]</scope>
</reference>
<dbReference type="InterPro" id="IPR051589">
    <property type="entry name" value="Sialate-O-sulfotransferase"/>
</dbReference>
<sequence>MVMNTSSTGCSQLAIEQSPASLKYDLSGPSTSPWSNHNCSKFRTRFGVDLSPLWMVSFPCSGNTWARYLLEGATGVFTGSLYADRELYNHGFLGELEDIKSGRTVIQKTHGHAIYQQRAHTHLEERNRLTDPNIPTVLIIRNPLRAILSFRKFQKAAQDKHLAQVETSALTGKDFRTFVAASIKSWEEVAIDRLLWSKQLLVLHFEDLRKDPIGHVMDMLSFLGV</sequence>
<name>A0AAV2QXE7_MEGNR</name>
<accession>A0AAV2QXE7</accession>
<evidence type="ECO:0000256" key="1">
    <source>
        <dbReference type="ARBA" id="ARBA00010236"/>
    </source>
</evidence>
<feature type="non-terminal residue" evidence="3">
    <location>
        <position position="225"/>
    </location>
</feature>
<dbReference type="PANTHER" id="PTHR45964:SF9">
    <property type="entry name" value="SULFOTRANSFERASE"/>
    <property type="match status" value="1"/>
</dbReference>
<dbReference type="Proteomes" id="UP001497623">
    <property type="component" value="Unassembled WGS sequence"/>
</dbReference>
<comment type="caution">
    <text evidence="3">The sequence shown here is derived from an EMBL/GenBank/DDBJ whole genome shotgun (WGS) entry which is preliminary data.</text>
</comment>
<dbReference type="EMBL" id="CAXKWB010012996">
    <property type="protein sequence ID" value="CAL4106233.1"/>
    <property type="molecule type" value="Genomic_DNA"/>
</dbReference>
<protein>
    <recommendedName>
        <fullName evidence="2">Sulfotransferase domain-containing protein</fullName>
    </recommendedName>
</protein>
<evidence type="ECO:0000313" key="4">
    <source>
        <dbReference type="Proteomes" id="UP001497623"/>
    </source>
</evidence>
<dbReference type="Gene3D" id="3.40.50.300">
    <property type="entry name" value="P-loop containing nucleotide triphosphate hydrolases"/>
    <property type="match status" value="1"/>
</dbReference>
<dbReference type="InterPro" id="IPR027417">
    <property type="entry name" value="P-loop_NTPase"/>
</dbReference>
<feature type="domain" description="Sulfotransferase" evidence="2">
    <location>
        <begin position="53"/>
        <end position="225"/>
    </location>
</feature>